<gene>
    <name evidence="2" type="ORF">EV187_1554</name>
</gene>
<dbReference type="InterPro" id="IPR001845">
    <property type="entry name" value="HTH_ArsR_DNA-bd_dom"/>
</dbReference>
<dbReference type="RefSeq" id="WP_130352502.1">
    <property type="nucleotide sequence ID" value="NZ_SGWY01000002.1"/>
</dbReference>
<keyword evidence="3" id="KW-1185">Reference proteome</keyword>
<organism evidence="2 3">
    <name type="scientific">Agromyces ramosus</name>
    <dbReference type="NCBI Taxonomy" id="33879"/>
    <lineage>
        <taxon>Bacteria</taxon>
        <taxon>Bacillati</taxon>
        <taxon>Actinomycetota</taxon>
        <taxon>Actinomycetes</taxon>
        <taxon>Micrococcales</taxon>
        <taxon>Microbacteriaceae</taxon>
        <taxon>Agromyces</taxon>
    </lineage>
</organism>
<dbReference type="AlphaFoldDB" id="A0A4V2EZA9"/>
<dbReference type="InterPro" id="IPR036390">
    <property type="entry name" value="WH_DNA-bd_sf"/>
</dbReference>
<reference evidence="2 3" key="1">
    <citation type="submission" date="2019-02" db="EMBL/GenBank/DDBJ databases">
        <title>Genomic Encyclopedia of Type Strains, Phase IV (KMG-IV): sequencing the most valuable type-strain genomes for metagenomic binning, comparative biology and taxonomic classification.</title>
        <authorList>
            <person name="Goeker M."/>
        </authorList>
    </citation>
    <scope>NUCLEOTIDE SEQUENCE [LARGE SCALE GENOMIC DNA]</scope>
    <source>
        <strain evidence="2 3">DSM 43045</strain>
    </source>
</reference>
<comment type="caution">
    <text evidence="2">The sequence shown here is derived from an EMBL/GenBank/DDBJ whole genome shotgun (WGS) entry which is preliminary data.</text>
</comment>
<accession>A0A4V2EZA9</accession>
<dbReference type="SUPFAM" id="SSF46785">
    <property type="entry name" value="Winged helix' DNA-binding domain"/>
    <property type="match status" value="1"/>
</dbReference>
<dbReference type="InterPro" id="IPR036388">
    <property type="entry name" value="WH-like_DNA-bd_sf"/>
</dbReference>
<dbReference type="SMART" id="SM00418">
    <property type="entry name" value="HTH_ARSR"/>
    <property type="match status" value="1"/>
</dbReference>
<dbReference type="GO" id="GO:0003700">
    <property type="term" value="F:DNA-binding transcription factor activity"/>
    <property type="evidence" value="ECO:0007669"/>
    <property type="project" value="InterPro"/>
</dbReference>
<evidence type="ECO:0000259" key="1">
    <source>
        <dbReference type="SMART" id="SM00418"/>
    </source>
</evidence>
<sequence>MNHSGGPDPSVILAALADPSRRGLFEAVRRSGQPIGRDELAEQTGLPRATAAFHLERLVEVGALAVEFRRRSGRTGPGAGRPAKLYRLAAEELTASLPTRRYELAGDLLATAAERSDQTGAPMGSTLIETAEARGHDLGSRELPLVATLTSVGYEPADCADGGYRLTNCPFHQLATRHTALVCSANTAFVRGLVDESAEQRDVWLEPTPGECCVRIGAEQSTRAS</sequence>
<evidence type="ECO:0000313" key="3">
    <source>
        <dbReference type="Proteomes" id="UP000293289"/>
    </source>
</evidence>
<dbReference type="InterPro" id="IPR011991">
    <property type="entry name" value="ArsR-like_HTH"/>
</dbReference>
<dbReference type="Pfam" id="PF12840">
    <property type="entry name" value="HTH_20"/>
    <property type="match status" value="1"/>
</dbReference>
<dbReference type="OrthoDB" id="3399802at2"/>
<dbReference type="Proteomes" id="UP000293289">
    <property type="component" value="Unassembled WGS sequence"/>
</dbReference>
<evidence type="ECO:0000313" key="2">
    <source>
        <dbReference type="EMBL" id="RZS65850.1"/>
    </source>
</evidence>
<name>A0A4V2EZA9_9MICO</name>
<dbReference type="Gene3D" id="1.10.10.10">
    <property type="entry name" value="Winged helix-like DNA-binding domain superfamily/Winged helix DNA-binding domain"/>
    <property type="match status" value="1"/>
</dbReference>
<protein>
    <submittedName>
        <fullName evidence="2">Putative ArsR family transcriptional regulator</fullName>
    </submittedName>
</protein>
<dbReference type="CDD" id="cd00090">
    <property type="entry name" value="HTH_ARSR"/>
    <property type="match status" value="1"/>
</dbReference>
<dbReference type="EMBL" id="SGWY01000002">
    <property type="protein sequence ID" value="RZS65850.1"/>
    <property type="molecule type" value="Genomic_DNA"/>
</dbReference>
<proteinExistence type="predicted"/>
<feature type="domain" description="HTH arsR-type" evidence="1">
    <location>
        <begin position="11"/>
        <end position="102"/>
    </location>
</feature>